<evidence type="ECO:0000256" key="1">
    <source>
        <dbReference type="SAM" id="Phobius"/>
    </source>
</evidence>
<feature type="transmembrane region" description="Helical" evidence="1">
    <location>
        <begin position="41"/>
        <end position="62"/>
    </location>
</feature>
<evidence type="ECO:0000313" key="2">
    <source>
        <dbReference type="EMBL" id="KIF53112.1"/>
    </source>
</evidence>
<proteinExistence type="predicted"/>
<organism evidence="2 3">
    <name type="scientific">Vibrio owensii CAIM 1854 = LMG 25443</name>
    <dbReference type="NCBI Taxonomy" id="1229493"/>
    <lineage>
        <taxon>Bacteria</taxon>
        <taxon>Pseudomonadati</taxon>
        <taxon>Pseudomonadota</taxon>
        <taxon>Gammaproteobacteria</taxon>
        <taxon>Vibrionales</taxon>
        <taxon>Vibrionaceae</taxon>
        <taxon>Vibrio</taxon>
    </lineage>
</organism>
<dbReference type="Proteomes" id="UP000031586">
    <property type="component" value="Unassembled WGS sequence"/>
</dbReference>
<name>A0A0C1W9V1_9VIBR</name>
<evidence type="ECO:0000313" key="3">
    <source>
        <dbReference type="Proteomes" id="UP000031586"/>
    </source>
</evidence>
<keyword evidence="1" id="KW-1133">Transmembrane helix</keyword>
<keyword evidence="1" id="KW-0812">Transmembrane</keyword>
<dbReference type="EMBL" id="JPRD01000015">
    <property type="protein sequence ID" value="KIF53112.1"/>
    <property type="molecule type" value="Genomic_DNA"/>
</dbReference>
<reference evidence="2 3" key="1">
    <citation type="submission" date="2014-07" db="EMBL/GenBank/DDBJ databases">
        <title>Unique and conserved regions in Vibrio harveyi and related species in comparison with the shrimp pathogen Vibrio harveyi CAIM 1792.</title>
        <authorList>
            <person name="Espinoza-Valles I."/>
            <person name="Vora G."/>
            <person name="Leekitcharoenphon P."/>
            <person name="Ussery D."/>
            <person name="Hoj L."/>
            <person name="Gomez-Gil B."/>
        </authorList>
    </citation>
    <scope>NUCLEOTIDE SEQUENCE [LARGE SCALE GENOMIC DNA]</scope>
    <source>
        <strain evidence="3">CAIM 1854 / LMG 25443</strain>
    </source>
</reference>
<gene>
    <name evidence="2" type="ORF">H735_09220</name>
</gene>
<keyword evidence="1" id="KW-0472">Membrane</keyword>
<comment type="caution">
    <text evidence="2">The sequence shown here is derived from an EMBL/GenBank/DDBJ whole genome shotgun (WGS) entry which is preliminary data.</text>
</comment>
<accession>A0A0C1W9V1</accession>
<protein>
    <submittedName>
        <fullName evidence="2">Uncharacterized protein</fullName>
    </submittedName>
</protein>
<dbReference type="PATRIC" id="fig|1229493.5.peg.929"/>
<feature type="transmembrane region" description="Helical" evidence="1">
    <location>
        <begin position="12"/>
        <end position="35"/>
    </location>
</feature>
<sequence>MIIRNMTNYLGPWVRTLVELLLLIAGGHLVAVYCFKGTDLFSPIGLLGSFIFSVVIAISSYYQKRNRRFKLLFTKKVYHDE</sequence>
<dbReference type="AlphaFoldDB" id="A0A0C1W9V1"/>